<reference evidence="1" key="1">
    <citation type="journal article" date="2023" name="Nat. Commun.">
        <title>Diploid and tetraploid genomes of Acorus and the evolution of monocots.</title>
        <authorList>
            <person name="Ma L."/>
            <person name="Liu K.W."/>
            <person name="Li Z."/>
            <person name="Hsiao Y.Y."/>
            <person name="Qi Y."/>
            <person name="Fu T."/>
            <person name="Tang G.D."/>
            <person name="Zhang D."/>
            <person name="Sun W.H."/>
            <person name="Liu D.K."/>
            <person name="Li Y."/>
            <person name="Chen G.Z."/>
            <person name="Liu X.D."/>
            <person name="Liao X.Y."/>
            <person name="Jiang Y.T."/>
            <person name="Yu X."/>
            <person name="Hao Y."/>
            <person name="Huang J."/>
            <person name="Zhao X.W."/>
            <person name="Ke S."/>
            <person name="Chen Y.Y."/>
            <person name="Wu W.L."/>
            <person name="Hsu J.L."/>
            <person name="Lin Y.F."/>
            <person name="Huang M.D."/>
            <person name="Li C.Y."/>
            <person name="Huang L."/>
            <person name="Wang Z.W."/>
            <person name="Zhao X."/>
            <person name="Zhong W.Y."/>
            <person name="Peng D.H."/>
            <person name="Ahmad S."/>
            <person name="Lan S."/>
            <person name="Zhang J.S."/>
            <person name="Tsai W.C."/>
            <person name="Van de Peer Y."/>
            <person name="Liu Z.J."/>
        </authorList>
    </citation>
    <scope>NUCLEOTIDE SEQUENCE</scope>
    <source>
        <strain evidence="1">CP</strain>
    </source>
</reference>
<accession>A0AAV9CT93</accession>
<dbReference type="AlphaFoldDB" id="A0AAV9CT93"/>
<dbReference type="EMBL" id="JAUJYO010000017">
    <property type="protein sequence ID" value="KAK1291782.1"/>
    <property type="molecule type" value="Genomic_DNA"/>
</dbReference>
<organism evidence="1 2">
    <name type="scientific">Acorus calamus</name>
    <name type="common">Sweet flag</name>
    <dbReference type="NCBI Taxonomy" id="4465"/>
    <lineage>
        <taxon>Eukaryota</taxon>
        <taxon>Viridiplantae</taxon>
        <taxon>Streptophyta</taxon>
        <taxon>Embryophyta</taxon>
        <taxon>Tracheophyta</taxon>
        <taxon>Spermatophyta</taxon>
        <taxon>Magnoliopsida</taxon>
        <taxon>Liliopsida</taxon>
        <taxon>Acoraceae</taxon>
        <taxon>Acorus</taxon>
    </lineage>
</organism>
<name>A0AAV9CT93_ACOCL</name>
<keyword evidence="2" id="KW-1185">Reference proteome</keyword>
<gene>
    <name evidence="1" type="ORF">QJS10_CPB17g00113</name>
</gene>
<evidence type="ECO:0000313" key="2">
    <source>
        <dbReference type="Proteomes" id="UP001180020"/>
    </source>
</evidence>
<dbReference type="InterPro" id="IPR012340">
    <property type="entry name" value="NA-bd_OB-fold"/>
</dbReference>
<dbReference type="SUPFAM" id="SSF50249">
    <property type="entry name" value="Nucleic acid-binding proteins"/>
    <property type="match status" value="2"/>
</dbReference>
<evidence type="ECO:0000313" key="1">
    <source>
        <dbReference type="EMBL" id="KAK1291782.1"/>
    </source>
</evidence>
<proteinExistence type="predicted"/>
<protein>
    <submittedName>
        <fullName evidence="1">Uncharacterized protein</fullName>
    </submittedName>
</protein>
<sequence length="332" mass="37045">MIQGTVFGDDIKVFDELLSVKCIYHLSNTNIQKVPKAYQYVDNEYELIFWKGTVIEKVSYESFSTPEHHPTYVPIGDLESLMQLPHFDILVFVVHVHQQRDVQGGKTIVRDLVVIDKHASSGITISKSTKDIASVFEVFDTSTQQNTIHRIKAAITGVASDTDFWYILKIKLTDSSTSTWVTLFGNMVESLLGCKVEEFVQLDNKAYAAVCGSRFNSYSFLYFRVKTISLCLPLFSSVFLNSMTEYMKIKAILKEQLNGNNTGGSDDTTQSFTCIQKGAGISEGRHGRSVGGTQKGLQGVGEDDALEGRELVYWLHRATITGDEVLSEMQSA</sequence>
<comment type="caution">
    <text evidence="1">The sequence shown here is derived from an EMBL/GenBank/DDBJ whole genome shotgun (WGS) entry which is preliminary data.</text>
</comment>
<dbReference type="Proteomes" id="UP001180020">
    <property type="component" value="Unassembled WGS sequence"/>
</dbReference>
<reference evidence="1" key="2">
    <citation type="submission" date="2023-06" db="EMBL/GenBank/DDBJ databases">
        <authorList>
            <person name="Ma L."/>
            <person name="Liu K.-W."/>
            <person name="Li Z."/>
            <person name="Hsiao Y.-Y."/>
            <person name="Qi Y."/>
            <person name="Fu T."/>
            <person name="Tang G."/>
            <person name="Zhang D."/>
            <person name="Sun W.-H."/>
            <person name="Liu D.-K."/>
            <person name="Li Y."/>
            <person name="Chen G.-Z."/>
            <person name="Liu X.-D."/>
            <person name="Liao X.-Y."/>
            <person name="Jiang Y.-T."/>
            <person name="Yu X."/>
            <person name="Hao Y."/>
            <person name="Huang J."/>
            <person name="Zhao X.-W."/>
            <person name="Ke S."/>
            <person name="Chen Y.-Y."/>
            <person name="Wu W.-L."/>
            <person name="Hsu J.-L."/>
            <person name="Lin Y.-F."/>
            <person name="Huang M.-D."/>
            <person name="Li C.-Y."/>
            <person name="Huang L."/>
            <person name="Wang Z.-W."/>
            <person name="Zhao X."/>
            <person name="Zhong W.-Y."/>
            <person name="Peng D.-H."/>
            <person name="Ahmad S."/>
            <person name="Lan S."/>
            <person name="Zhang J.-S."/>
            <person name="Tsai W.-C."/>
            <person name="Van De Peer Y."/>
            <person name="Liu Z.-J."/>
        </authorList>
    </citation>
    <scope>NUCLEOTIDE SEQUENCE</scope>
    <source>
        <strain evidence="1">CP</strain>
        <tissue evidence="1">Leaves</tissue>
    </source>
</reference>
<dbReference type="Gene3D" id="2.40.50.140">
    <property type="entry name" value="Nucleic acid-binding proteins"/>
    <property type="match status" value="2"/>
</dbReference>